<gene>
    <name evidence="8" type="ORF">DSTB1V02_LOCUS8573</name>
</gene>
<dbReference type="OrthoDB" id="10054079at2759"/>
<dbReference type="GO" id="GO:0005634">
    <property type="term" value="C:nucleus"/>
    <property type="evidence" value="ECO:0007669"/>
    <property type="project" value="TreeGrafter"/>
</dbReference>
<keyword evidence="4" id="KW-0862">Zinc</keyword>
<name>A0A7R9A7V3_9CRUS</name>
<organism evidence="8">
    <name type="scientific">Darwinula stevensoni</name>
    <dbReference type="NCBI Taxonomy" id="69355"/>
    <lineage>
        <taxon>Eukaryota</taxon>
        <taxon>Metazoa</taxon>
        <taxon>Ecdysozoa</taxon>
        <taxon>Arthropoda</taxon>
        <taxon>Crustacea</taxon>
        <taxon>Oligostraca</taxon>
        <taxon>Ostracoda</taxon>
        <taxon>Podocopa</taxon>
        <taxon>Podocopida</taxon>
        <taxon>Darwinulocopina</taxon>
        <taxon>Darwinuloidea</taxon>
        <taxon>Darwinulidae</taxon>
        <taxon>Darwinula</taxon>
    </lineage>
</organism>
<feature type="compositionally biased region" description="Basic and acidic residues" evidence="6">
    <location>
        <begin position="76"/>
        <end position="86"/>
    </location>
</feature>
<keyword evidence="2" id="KW-0479">Metal-binding</keyword>
<dbReference type="Proteomes" id="UP000677054">
    <property type="component" value="Unassembled WGS sequence"/>
</dbReference>
<feature type="compositionally biased region" description="Polar residues" evidence="6">
    <location>
        <begin position="132"/>
        <end position="142"/>
    </location>
</feature>
<dbReference type="Gene3D" id="3.30.160.60">
    <property type="entry name" value="Classic Zinc Finger"/>
    <property type="match status" value="1"/>
</dbReference>
<evidence type="ECO:0000313" key="8">
    <source>
        <dbReference type="EMBL" id="CAD7248765.1"/>
    </source>
</evidence>
<proteinExistence type="inferred from homology"/>
<evidence type="ECO:0000256" key="4">
    <source>
        <dbReference type="ARBA" id="ARBA00022833"/>
    </source>
</evidence>
<keyword evidence="9" id="KW-1185">Reference proteome</keyword>
<protein>
    <recommendedName>
        <fullName evidence="7">C2H2-type domain-containing protein</fullName>
    </recommendedName>
</protein>
<dbReference type="EMBL" id="CAJPEV010001983">
    <property type="protein sequence ID" value="CAG0895188.1"/>
    <property type="molecule type" value="Genomic_DNA"/>
</dbReference>
<evidence type="ECO:0000256" key="5">
    <source>
        <dbReference type="PROSITE-ProRule" id="PRU00042"/>
    </source>
</evidence>
<dbReference type="InterPro" id="IPR013087">
    <property type="entry name" value="Znf_C2H2_type"/>
</dbReference>
<accession>A0A7R9A7V3</accession>
<feature type="compositionally biased region" description="Low complexity" evidence="6">
    <location>
        <begin position="7"/>
        <end position="19"/>
    </location>
</feature>
<dbReference type="AlphaFoldDB" id="A0A7R9A7V3"/>
<feature type="compositionally biased region" description="Low complexity" evidence="6">
    <location>
        <begin position="117"/>
        <end position="131"/>
    </location>
</feature>
<evidence type="ECO:0000256" key="6">
    <source>
        <dbReference type="SAM" id="MobiDB-lite"/>
    </source>
</evidence>
<reference evidence="8" key="1">
    <citation type="submission" date="2020-11" db="EMBL/GenBank/DDBJ databases">
        <authorList>
            <person name="Tran Van P."/>
        </authorList>
    </citation>
    <scope>NUCLEOTIDE SEQUENCE</scope>
</reference>
<dbReference type="EMBL" id="LR901500">
    <property type="protein sequence ID" value="CAD7248765.1"/>
    <property type="molecule type" value="Genomic_DNA"/>
</dbReference>
<feature type="domain" description="C2H2-type" evidence="7">
    <location>
        <begin position="296"/>
        <end position="325"/>
    </location>
</feature>
<feature type="region of interest" description="Disordered" evidence="6">
    <location>
        <begin position="1"/>
        <end position="25"/>
    </location>
</feature>
<dbReference type="PROSITE" id="PS50157">
    <property type="entry name" value="ZINC_FINGER_C2H2_2"/>
    <property type="match status" value="1"/>
</dbReference>
<feature type="compositionally biased region" description="Low complexity" evidence="6">
    <location>
        <begin position="64"/>
        <end position="75"/>
    </location>
</feature>
<feature type="region of interest" description="Disordered" evidence="6">
    <location>
        <begin position="61"/>
        <end position="162"/>
    </location>
</feature>
<feature type="compositionally biased region" description="Basic and acidic residues" evidence="6">
    <location>
        <begin position="97"/>
        <end position="116"/>
    </location>
</feature>
<evidence type="ECO:0000256" key="1">
    <source>
        <dbReference type="ARBA" id="ARBA00010144"/>
    </source>
</evidence>
<evidence type="ECO:0000256" key="3">
    <source>
        <dbReference type="ARBA" id="ARBA00022771"/>
    </source>
</evidence>
<dbReference type="PANTHER" id="PTHR12522:SF4">
    <property type="entry name" value="ZINC FINGER PROTEIN ELBOW"/>
    <property type="match status" value="1"/>
</dbReference>
<feature type="compositionally biased region" description="Low complexity" evidence="6">
    <location>
        <begin position="143"/>
        <end position="162"/>
    </location>
</feature>
<evidence type="ECO:0000256" key="2">
    <source>
        <dbReference type="ARBA" id="ARBA00022723"/>
    </source>
</evidence>
<evidence type="ECO:0000259" key="7">
    <source>
        <dbReference type="PROSITE" id="PS50157"/>
    </source>
</evidence>
<dbReference type="GO" id="GO:0008270">
    <property type="term" value="F:zinc ion binding"/>
    <property type="evidence" value="ECO:0007669"/>
    <property type="project" value="UniProtKB-KW"/>
</dbReference>
<dbReference type="GO" id="GO:0045892">
    <property type="term" value="P:negative regulation of DNA-templated transcription"/>
    <property type="evidence" value="ECO:0007669"/>
    <property type="project" value="TreeGrafter"/>
</dbReference>
<evidence type="ECO:0000313" key="9">
    <source>
        <dbReference type="Proteomes" id="UP000677054"/>
    </source>
</evidence>
<dbReference type="PANTHER" id="PTHR12522">
    <property type="entry name" value="ZINC-FINGER PROTEIN NOLZ1-RELATED"/>
    <property type="match status" value="1"/>
</dbReference>
<dbReference type="InterPro" id="IPR051520">
    <property type="entry name" value="Elbow/Noc_ZnFinger"/>
</dbReference>
<keyword evidence="3 5" id="KW-0863">Zinc-finger</keyword>
<comment type="similarity">
    <text evidence="1">Belongs to the Elbow/Noc family.</text>
</comment>
<sequence>MVVLEAVTSSHHTVPTSTSMFGSGSNHNQYLQPDYLSPLPTTLDAKKSPLALLAQTCSQIGADSSNSKSIIPPIEKSSKSDVDKRSNRSPSTPDVGGKSKMERREESSSSTEEKPSSRSSAAVTPVTSTSVDIRQSTSAKLETSSSPTATSSSSVAPTSSASPIVRSGLEVLQGHPKDMPLGTYRPGMFPPLGLPPPLCGNVCLPGQERDLLRFTPGFPVGYPMTSTFNPYLSYARLKAGEGLSPSAVCRDPYCNGCGLGSHHNSLLMGSCPSGCRQCDHPKIPVSTAAAFSSMPYVCNWIVGDSYCGKRFPSSDELFAHLRTHTTGLNGDLSALSLLGYPMVHPGLSSLHRAYSSIPPLSDLRYHPYGKPATVPSLTPPTTAPLPPLPPLPPGVSPYYNPYALFGSRLGAAVHP</sequence>